<dbReference type="Gene3D" id="2.60.200.20">
    <property type="match status" value="2"/>
</dbReference>
<reference evidence="3 4" key="1">
    <citation type="submission" date="2019-11" db="EMBL/GenBank/DDBJ databases">
        <authorList>
            <person name="Holert J."/>
        </authorList>
    </citation>
    <scope>NUCLEOTIDE SEQUENCE [LARGE SCALE GENOMIC DNA]</scope>
    <source>
        <strain evidence="3">BC5_2</strain>
    </source>
</reference>
<sequence length="302" mass="33201">MYKIQEKGKPETAIWLVKLETTIGSESEADIAVSGLSSNLVAAKILSDNNELFVAGIAKNTNGLTILLNGKTVTHKTALQHDDTLVVGSTCFEIISPKRAMAKLTFEPDIPRDPRVWQLQSVDKNLGRQVFRLGPHTILGRDANCSICIPDSHLSRRHAELIVTGGKVLMKDLDSSNGSFVNNKRCMEAILNDGDEIRFDILNFKLVAPVNTSIGFTPREIERNNANVVVDKVVPPATNSITIENTNDITKSWKTRPTSIGNRENDSIDVLLEKHNKAKRISRAIFVVVSIGLCALALVILR</sequence>
<dbReference type="PANTHER" id="PTHR23308">
    <property type="entry name" value="NUCLEAR INHIBITOR OF PROTEIN PHOSPHATASE-1"/>
    <property type="match status" value="1"/>
</dbReference>
<dbReference type="InterPro" id="IPR000253">
    <property type="entry name" value="FHA_dom"/>
</dbReference>
<organism evidence="3 4">
    <name type="scientific">BD1-7 clade bacterium</name>
    <dbReference type="NCBI Taxonomy" id="2029982"/>
    <lineage>
        <taxon>Bacteria</taxon>
        <taxon>Pseudomonadati</taxon>
        <taxon>Pseudomonadota</taxon>
        <taxon>Gammaproteobacteria</taxon>
        <taxon>Cellvibrionales</taxon>
        <taxon>Spongiibacteraceae</taxon>
        <taxon>BD1-7 clade</taxon>
    </lineage>
</organism>
<dbReference type="EMBL" id="CACSII010000020">
    <property type="protein sequence ID" value="CAA0119439.1"/>
    <property type="molecule type" value="Genomic_DNA"/>
</dbReference>
<name>A0A5S9QKN7_9GAMM</name>
<dbReference type="Pfam" id="PF00498">
    <property type="entry name" value="FHA"/>
    <property type="match status" value="1"/>
</dbReference>
<dbReference type="SMART" id="SM00240">
    <property type="entry name" value="FHA"/>
    <property type="match status" value="1"/>
</dbReference>
<accession>A0A5S9QKN7</accession>
<evidence type="ECO:0000313" key="4">
    <source>
        <dbReference type="Proteomes" id="UP000434580"/>
    </source>
</evidence>
<keyword evidence="1" id="KW-1133">Transmembrane helix</keyword>
<dbReference type="CDD" id="cd00060">
    <property type="entry name" value="FHA"/>
    <property type="match status" value="2"/>
</dbReference>
<evidence type="ECO:0000259" key="2">
    <source>
        <dbReference type="PROSITE" id="PS50006"/>
    </source>
</evidence>
<dbReference type="InterPro" id="IPR008984">
    <property type="entry name" value="SMAD_FHA_dom_sf"/>
</dbReference>
<protein>
    <submittedName>
        <fullName evidence="3">Glycogen accumulation regulator GarA</fullName>
    </submittedName>
</protein>
<dbReference type="InterPro" id="IPR050923">
    <property type="entry name" value="Cell_Proc_Reg/RNA_Proc"/>
</dbReference>
<dbReference type="PROSITE" id="PS50006">
    <property type="entry name" value="FHA_DOMAIN"/>
    <property type="match status" value="1"/>
</dbReference>
<keyword evidence="1" id="KW-0472">Membrane</keyword>
<feature type="transmembrane region" description="Helical" evidence="1">
    <location>
        <begin position="284"/>
        <end position="301"/>
    </location>
</feature>
<dbReference type="Proteomes" id="UP000434580">
    <property type="component" value="Unassembled WGS sequence"/>
</dbReference>
<feature type="domain" description="FHA" evidence="2">
    <location>
        <begin position="137"/>
        <end position="186"/>
    </location>
</feature>
<proteinExistence type="predicted"/>
<evidence type="ECO:0000256" key="1">
    <source>
        <dbReference type="SAM" id="Phobius"/>
    </source>
</evidence>
<keyword evidence="1" id="KW-0812">Transmembrane</keyword>
<evidence type="ECO:0000313" key="3">
    <source>
        <dbReference type="EMBL" id="CAA0119439.1"/>
    </source>
</evidence>
<dbReference type="AlphaFoldDB" id="A0A5S9QKN7"/>
<dbReference type="SUPFAM" id="SSF49879">
    <property type="entry name" value="SMAD/FHA domain"/>
    <property type="match status" value="2"/>
</dbReference>
<dbReference type="OrthoDB" id="9815482at2"/>
<gene>
    <name evidence="3" type="primary">garA</name>
    <name evidence="3" type="ORF">DPBNPPHM_02457</name>
</gene>